<dbReference type="Pfam" id="PF00078">
    <property type="entry name" value="RVT_1"/>
    <property type="match status" value="1"/>
</dbReference>
<dbReference type="OrthoDB" id="5514950at2759"/>
<dbReference type="STRING" id="35722.A0A0B7NU84"/>
<evidence type="ECO:0000256" key="1">
    <source>
        <dbReference type="SAM" id="MobiDB-lite"/>
    </source>
</evidence>
<feature type="region of interest" description="Disordered" evidence="1">
    <location>
        <begin position="1"/>
        <end position="34"/>
    </location>
</feature>
<reference evidence="3 4" key="1">
    <citation type="submission" date="2014-09" db="EMBL/GenBank/DDBJ databases">
        <authorList>
            <person name="Ellenberger Sabrina"/>
        </authorList>
    </citation>
    <scope>NUCLEOTIDE SEQUENCE [LARGE SCALE GENOMIC DNA]</scope>
    <source>
        <strain evidence="3 4">CBS 412.66</strain>
    </source>
</reference>
<feature type="domain" description="Reverse transcriptase" evidence="2">
    <location>
        <begin position="1"/>
        <end position="231"/>
    </location>
</feature>
<dbReference type="Proteomes" id="UP000054107">
    <property type="component" value="Unassembled WGS sequence"/>
</dbReference>
<gene>
    <name evidence="3" type="primary">PARPA_12860.1 scaffold 45629</name>
</gene>
<keyword evidence="4" id="KW-1185">Reference proteome</keyword>
<proteinExistence type="predicted"/>
<dbReference type="PANTHER" id="PTHR47027:SF30">
    <property type="entry name" value="THAP-TYPE DOMAIN-CONTAINING PROTEIN"/>
    <property type="match status" value="1"/>
</dbReference>
<dbReference type="InterPro" id="IPR000477">
    <property type="entry name" value="RT_dom"/>
</dbReference>
<dbReference type="EMBL" id="LN733868">
    <property type="protein sequence ID" value="CEP18554.1"/>
    <property type="molecule type" value="Genomic_DNA"/>
</dbReference>
<accession>A0A0B7NU84</accession>
<dbReference type="PROSITE" id="PS50878">
    <property type="entry name" value="RT_POL"/>
    <property type="match status" value="1"/>
</dbReference>
<protein>
    <recommendedName>
        <fullName evidence="2">Reverse transcriptase domain-containing protein</fullName>
    </recommendedName>
</protein>
<name>A0A0B7NU84_9FUNG</name>
<dbReference type="AlphaFoldDB" id="A0A0B7NU84"/>
<evidence type="ECO:0000313" key="3">
    <source>
        <dbReference type="EMBL" id="CEP18554.1"/>
    </source>
</evidence>
<evidence type="ECO:0000259" key="2">
    <source>
        <dbReference type="PROSITE" id="PS50878"/>
    </source>
</evidence>
<sequence>MNTTTNMSISEQTNTAPDSQNITNNMTQPDAEDSNSVTAHMNINSTNPLFPYRTDIKSAYDTTDRNIIWKSLQDANIDTPLLTTIQLLFNNVQIEVLLNGHVSTTPFTPITEVLQGSTLSPHLYSVYINSLAQVLRDEPTSTNSVYSTIRMPSSQPDQNDDVVILGNACNTQTLLNIAEQHSTSLGYRWNPHKSAIILPPHLQSANPTPSYTLYDQQIPTVPTFKYLGIYFSYRGINNKQMLLHNATKGSQAMTILHSLGANATGFDKQLSFQFYKCFIRPILEYALPILTPTNNELKILEKAQDNVCRLIMRGHKSSSTQVIKHMNNMANMSDRMVVLCAKNLVRVQQLPADALLTLFLQQLITSRTCHIRKLQTRNSIWRQLVSDLPTTRAPRQIYIDKTDLKLQINQFLLDQWHSTQSKFVYAGHCRTTLGIDPIMYLPMTVHERSRLIRWRMGWLPGKPQACRNCNQINNLTTQLHVIICFQICENLDMDIHAFLNSLPKSPPRSLDSSAAISISS</sequence>
<organism evidence="3 4">
    <name type="scientific">Parasitella parasitica</name>
    <dbReference type="NCBI Taxonomy" id="35722"/>
    <lineage>
        <taxon>Eukaryota</taxon>
        <taxon>Fungi</taxon>
        <taxon>Fungi incertae sedis</taxon>
        <taxon>Mucoromycota</taxon>
        <taxon>Mucoromycotina</taxon>
        <taxon>Mucoromycetes</taxon>
        <taxon>Mucorales</taxon>
        <taxon>Mucorineae</taxon>
        <taxon>Mucoraceae</taxon>
        <taxon>Parasitella</taxon>
    </lineage>
</organism>
<evidence type="ECO:0000313" key="4">
    <source>
        <dbReference type="Proteomes" id="UP000054107"/>
    </source>
</evidence>
<dbReference type="PANTHER" id="PTHR47027">
    <property type="entry name" value="REVERSE TRANSCRIPTASE DOMAIN-CONTAINING PROTEIN"/>
    <property type="match status" value="1"/>
</dbReference>